<proteinExistence type="predicted"/>
<gene>
    <name evidence="1" type="ORF">FPV09_04505</name>
</gene>
<keyword evidence="2" id="KW-1185">Reference proteome</keyword>
<name>A0A5C0SL53_9EURY</name>
<dbReference type="KEGG" id="them:FPV09_04505"/>
<dbReference type="EMBL" id="CP041932">
    <property type="protein sequence ID" value="QEK14486.1"/>
    <property type="molecule type" value="Genomic_DNA"/>
</dbReference>
<evidence type="ECO:0000313" key="1">
    <source>
        <dbReference type="EMBL" id="QEK14486.1"/>
    </source>
</evidence>
<dbReference type="RefSeq" id="WP_148882526.1">
    <property type="nucleotide sequence ID" value="NZ_CP041932.1"/>
</dbReference>
<sequence length="115" mass="13039">MDENPQKIILKGRHLRIEISLDKFNETEPILSFYTLILFGEQIIAGMCWRTLGNNLMGTYGNPDGIIQELLFCCLSLLDPRFRENGNLGGNVRKYARELGFNVGDTPLPFMGRTS</sequence>
<evidence type="ECO:0000313" key="2">
    <source>
        <dbReference type="Proteomes" id="UP000322631"/>
    </source>
</evidence>
<protein>
    <submittedName>
        <fullName evidence="1">Uncharacterized protein</fullName>
    </submittedName>
</protein>
<dbReference type="GeneID" id="41609090"/>
<reference evidence="1 2" key="1">
    <citation type="submission" date="2019-07" db="EMBL/GenBank/DDBJ databases">
        <title>Complete genome of Thermococcus acidophilus.</title>
        <authorList>
            <person name="Li X."/>
        </authorList>
    </citation>
    <scope>NUCLEOTIDE SEQUENCE [LARGE SCALE GENOMIC DNA]</scope>
    <source>
        <strain evidence="1 2">SY113</strain>
    </source>
</reference>
<dbReference type="Proteomes" id="UP000322631">
    <property type="component" value="Chromosome"/>
</dbReference>
<accession>A0A5C0SL53</accession>
<dbReference type="AlphaFoldDB" id="A0A5C0SL53"/>
<organism evidence="1 2">
    <name type="scientific">Thermococcus aciditolerans</name>
    <dbReference type="NCBI Taxonomy" id="2598455"/>
    <lineage>
        <taxon>Archaea</taxon>
        <taxon>Methanobacteriati</taxon>
        <taxon>Methanobacteriota</taxon>
        <taxon>Thermococci</taxon>
        <taxon>Thermococcales</taxon>
        <taxon>Thermococcaceae</taxon>
        <taxon>Thermococcus</taxon>
    </lineage>
</organism>